<name>A0A4R5KQU5_9BACL</name>
<protein>
    <submittedName>
        <fullName evidence="1">Uncharacterized protein</fullName>
    </submittedName>
</protein>
<proteinExistence type="predicted"/>
<reference evidence="1 2" key="1">
    <citation type="submission" date="2019-03" db="EMBL/GenBank/DDBJ databases">
        <title>This is whole genome sequence of Paenibacillus sp MS74 strain.</title>
        <authorList>
            <person name="Trinh H.N."/>
        </authorList>
    </citation>
    <scope>NUCLEOTIDE SEQUENCE [LARGE SCALE GENOMIC DNA]</scope>
    <source>
        <strain evidence="1 2">MS74</strain>
    </source>
</reference>
<gene>
    <name evidence="1" type="ORF">E1757_10565</name>
</gene>
<comment type="caution">
    <text evidence="1">The sequence shown here is derived from an EMBL/GenBank/DDBJ whole genome shotgun (WGS) entry which is preliminary data.</text>
</comment>
<sequence length="136" mass="15617">MKDMNYYGTFIEVAEDCPVRVAELPKAKGDAKTIPLLEYEMIANHPYQYTQEDVLFGVFAQRNKIMEAQRQAAREKFFSKGQPCLRASSLCKRYGWGIHHDAQGKVALYAVESDEYKKFMNDASIKHLKAMRSSRA</sequence>
<evidence type="ECO:0000313" key="1">
    <source>
        <dbReference type="EMBL" id="TDF97956.1"/>
    </source>
</evidence>
<dbReference type="Pfam" id="PF19654">
    <property type="entry name" value="DUF6157"/>
    <property type="match status" value="1"/>
</dbReference>
<evidence type="ECO:0000313" key="2">
    <source>
        <dbReference type="Proteomes" id="UP000295636"/>
    </source>
</evidence>
<dbReference type="OrthoDB" id="2361182at2"/>
<dbReference type="AlphaFoldDB" id="A0A4R5KQU5"/>
<accession>A0A4R5KQU5</accession>
<dbReference type="Proteomes" id="UP000295636">
    <property type="component" value="Unassembled WGS sequence"/>
</dbReference>
<dbReference type="InterPro" id="IPR046155">
    <property type="entry name" value="DUF6157"/>
</dbReference>
<keyword evidence="2" id="KW-1185">Reference proteome</keyword>
<organism evidence="1 2">
    <name type="scientific">Paenibacillus piri</name>
    <dbReference type="NCBI Taxonomy" id="2547395"/>
    <lineage>
        <taxon>Bacteria</taxon>
        <taxon>Bacillati</taxon>
        <taxon>Bacillota</taxon>
        <taxon>Bacilli</taxon>
        <taxon>Bacillales</taxon>
        <taxon>Paenibacillaceae</taxon>
        <taxon>Paenibacillus</taxon>
    </lineage>
</organism>
<dbReference type="RefSeq" id="WP_133227580.1">
    <property type="nucleotide sequence ID" value="NZ_SMRT01000004.1"/>
</dbReference>
<dbReference type="EMBL" id="SMRT01000004">
    <property type="protein sequence ID" value="TDF97956.1"/>
    <property type="molecule type" value="Genomic_DNA"/>
</dbReference>